<protein>
    <submittedName>
        <fullName evidence="1">Uncharacterized protein</fullName>
    </submittedName>
</protein>
<gene>
    <name evidence="1" type="ORF">FHS59_002752</name>
</gene>
<proteinExistence type="predicted"/>
<reference evidence="1 2" key="1">
    <citation type="submission" date="2020-08" db="EMBL/GenBank/DDBJ databases">
        <title>Genomic Encyclopedia of Type Strains, Phase IV (KMG-IV): sequencing the most valuable type-strain genomes for metagenomic binning, comparative biology and taxonomic classification.</title>
        <authorList>
            <person name="Goeker M."/>
        </authorList>
    </citation>
    <scope>NUCLEOTIDE SEQUENCE [LARGE SCALE GENOMIC DNA]</scope>
    <source>
        <strain evidence="1 2">DSM 102044</strain>
    </source>
</reference>
<keyword evidence="2" id="KW-1185">Reference proteome</keyword>
<organism evidence="1 2">
    <name type="scientific">Algoriphagus iocasae</name>
    <dbReference type="NCBI Taxonomy" id="1836499"/>
    <lineage>
        <taxon>Bacteria</taxon>
        <taxon>Pseudomonadati</taxon>
        <taxon>Bacteroidota</taxon>
        <taxon>Cytophagia</taxon>
        <taxon>Cytophagales</taxon>
        <taxon>Cyclobacteriaceae</taxon>
        <taxon>Algoriphagus</taxon>
    </lineage>
</organism>
<name>A0A841MR14_9BACT</name>
<dbReference type="EMBL" id="JACIJO010000002">
    <property type="protein sequence ID" value="MBB6327124.1"/>
    <property type="molecule type" value="Genomic_DNA"/>
</dbReference>
<dbReference type="AlphaFoldDB" id="A0A841MR14"/>
<dbReference type="RefSeq" id="WP_184495785.1">
    <property type="nucleotide sequence ID" value="NZ_JACIJO010000002.1"/>
</dbReference>
<dbReference type="Proteomes" id="UP000588604">
    <property type="component" value="Unassembled WGS sequence"/>
</dbReference>
<accession>A0A841MR14</accession>
<evidence type="ECO:0000313" key="2">
    <source>
        <dbReference type="Proteomes" id="UP000588604"/>
    </source>
</evidence>
<sequence>MKRLILVLECLLPSFCLYGQISITDIENKETQQTAVYDSLKNFLGYDYQKYLGQDLYVLPKNEKLRIYGYSDFKIIVNNNFQTYNPENSFSSRTKYDSIAGQYFTVIKTSGEPDDFTRDKYLILNSRKNGQTLYFLYDPKYESSFPFLVVGYFEKLKKTYSQKNWFVNYANDESFDLSTGNKLSIAKGSYYCEDVTIDSENFKVSLLLLTPQGNKFLYQLYDTGLYPVTILPKTDAEKYKRKFGSDNWQSILDRKLKIGFTEEMVKMSWGEPLEINRSSNHDQWVYRNQYLYFENGLLTDFN</sequence>
<evidence type="ECO:0000313" key="1">
    <source>
        <dbReference type="EMBL" id="MBB6327124.1"/>
    </source>
</evidence>
<comment type="caution">
    <text evidence="1">The sequence shown here is derived from an EMBL/GenBank/DDBJ whole genome shotgun (WGS) entry which is preliminary data.</text>
</comment>